<protein>
    <submittedName>
        <fullName evidence="1">Uncharacterized protein</fullName>
    </submittedName>
</protein>
<name>A0A9N8HN51_9STRA</name>
<evidence type="ECO:0000313" key="2">
    <source>
        <dbReference type="Proteomes" id="UP001153069"/>
    </source>
</evidence>
<gene>
    <name evidence="1" type="ORF">SEMRO_961_G225020.1</name>
</gene>
<accession>A0A9N8HN51</accession>
<sequence>MIGPDMPQWHVLVVDETQVLPNKLTTFFLSSDGKKERSAFSAVLTGFEKLALSCYNKNGHPVFAGTGMSMDDFEDTTNSIIAKGIGSPGPFSIFKNFAPFEEKNVKEYLYSVLDLEEKDIDEAVLRHLCKWLRGRPRWTASFLEAYLVRKTRESCKGTRGSFSPSSAKLLEALDQYRAVYTKDPETTDDRRGSFTPEKGSPFKAMRDAFVRYAEEDLIGTLQRAVFKFAVGGEEVIIEENDMRLIEVGLVAIRVDERGSRTVLDEPIMVEAGINYFSLKGSALTNLLAQEKGGQGEAFEKIMLPAIQDNFAKVLEKQHKEENQVLSQYRVSTKSAYGVLAASCKMDIGRQSTG</sequence>
<dbReference type="OrthoDB" id="2157955at2759"/>
<organism evidence="1 2">
    <name type="scientific">Seminavis robusta</name>
    <dbReference type="NCBI Taxonomy" id="568900"/>
    <lineage>
        <taxon>Eukaryota</taxon>
        <taxon>Sar</taxon>
        <taxon>Stramenopiles</taxon>
        <taxon>Ochrophyta</taxon>
        <taxon>Bacillariophyta</taxon>
        <taxon>Bacillariophyceae</taxon>
        <taxon>Bacillariophycidae</taxon>
        <taxon>Naviculales</taxon>
        <taxon>Naviculaceae</taxon>
        <taxon>Seminavis</taxon>
    </lineage>
</organism>
<dbReference type="AlphaFoldDB" id="A0A9N8HN51"/>
<comment type="caution">
    <text evidence="1">The sequence shown here is derived from an EMBL/GenBank/DDBJ whole genome shotgun (WGS) entry which is preliminary data.</text>
</comment>
<evidence type="ECO:0000313" key="1">
    <source>
        <dbReference type="EMBL" id="CAB9518757.1"/>
    </source>
</evidence>
<dbReference type="Proteomes" id="UP001153069">
    <property type="component" value="Unassembled WGS sequence"/>
</dbReference>
<keyword evidence="2" id="KW-1185">Reference proteome</keyword>
<proteinExistence type="predicted"/>
<reference evidence="1" key="1">
    <citation type="submission" date="2020-06" db="EMBL/GenBank/DDBJ databases">
        <authorList>
            <consortium name="Plant Systems Biology data submission"/>
        </authorList>
    </citation>
    <scope>NUCLEOTIDE SEQUENCE</scope>
    <source>
        <strain evidence="1">D6</strain>
    </source>
</reference>
<dbReference type="EMBL" id="CAICTM010000959">
    <property type="protein sequence ID" value="CAB9518757.1"/>
    <property type="molecule type" value="Genomic_DNA"/>
</dbReference>